<dbReference type="PANTHER" id="PTHR22526">
    <property type="entry name" value="ANAPHASE PROMOTING COMPLEX C SUBUNIT 15, PSEUDOGENE-RELATED"/>
    <property type="match status" value="1"/>
</dbReference>
<evidence type="ECO:0008006" key="8">
    <source>
        <dbReference type="Google" id="ProtNLM"/>
    </source>
</evidence>
<proteinExistence type="inferred from homology"/>
<evidence type="ECO:0000256" key="3">
    <source>
        <dbReference type="ARBA" id="ARBA00022618"/>
    </source>
</evidence>
<keyword evidence="4" id="KW-0498">Mitosis</keyword>
<name>A0A1B6FEF2_9HEMI</name>
<evidence type="ECO:0000256" key="6">
    <source>
        <dbReference type="SAM" id="MobiDB-lite"/>
    </source>
</evidence>
<reference evidence="7" key="1">
    <citation type="submission" date="2015-11" db="EMBL/GenBank/DDBJ databases">
        <title>De novo transcriptome assembly of four potential Pierce s Disease insect vectors from Arizona vineyards.</title>
        <authorList>
            <person name="Tassone E.E."/>
        </authorList>
    </citation>
    <scope>NUCLEOTIDE SEQUENCE</scope>
</reference>
<comment type="pathway">
    <text evidence="1">Protein modification; protein ubiquitination.</text>
</comment>
<evidence type="ECO:0000256" key="5">
    <source>
        <dbReference type="ARBA" id="ARBA00023306"/>
    </source>
</evidence>
<keyword evidence="3" id="KW-0132">Cell division</keyword>
<feature type="compositionally biased region" description="Polar residues" evidence="6">
    <location>
        <begin position="31"/>
        <end position="46"/>
    </location>
</feature>
<feature type="region of interest" description="Disordered" evidence="6">
    <location>
        <begin position="27"/>
        <end position="112"/>
    </location>
</feature>
<dbReference type="GO" id="GO:0090266">
    <property type="term" value="P:regulation of mitotic cell cycle spindle assembly checkpoint"/>
    <property type="evidence" value="ECO:0007669"/>
    <property type="project" value="InterPro"/>
</dbReference>
<dbReference type="PANTHER" id="PTHR22526:SF2">
    <property type="entry name" value="ANAPHASE PROMOTING COMPLEX C SUBUNIT 15, PSEUDOGENE-RELATED"/>
    <property type="match status" value="1"/>
</dbReference>
<comment type="similarity">
    <text evidence="2">Belongs to the APC15 family.</text>
</comment>
<dbReference type="EMBL" id="GECZ01021177">
    <property type="protein sequence ID" value="JAS48592.1"/>
    <property type="molecule type" value="Transcribed_RNA"/>
</dbReference>
<dbReference type="InterPro" id="IPR026182">
    <property type="entry name" value="ANAPC15"/>
</dbReference>
<protein>
    <recommendedName>
        <fullName evidence="8">Anaphase-promoting complex subunit 15</fullName>
    </recommendedName>
</protein>
<evidence type="ECO:0000256" key="4">
    <source>
        <dbReference type="ARBA" id="ARBA00022776"/>
    </source>
</evidence>
<gene>
    <name evidence="7" type="ORF">g.11643</name>
</gene>
<dbReference type="GO" id="GO:0051301">
    <property type="term" value="P:cell division"/>
    <property type="evidence" value="ECO:0007669"/>
    <property type="project" value="UniProtKB-KW"/>
</dbReference>
<evidence type="ECO:0000256" key="2">
    <source>
        <dbReference type="ARBA" id="ARBA00009618"/>
    </source>
</evidence>
<evidence type="ECO:0000256" key="1">
    <source>
        <dbReference type="ARBA" id="ARBA00004906"/>
    </source>
</evidence>
<accession>A0A1B6FEF2</accession>
<organism evidence="7">
    <name type="scientific">Cuerna arida</name>
    <dbReference type="NCBI Taxonomy" id="1464854"/>
    <lineage>
        <taxon>Eukaryota</taxon>
        <taxon>Metazoa</taxon>
        <taxon>Ecdysozoa</taxon>
        <taxon>Arthropoda</taxon>
        <taxon>Hexapoda</taxon>
        <taxon>Insecta</taxon>
        <taxon>Pterygota</taxon>
        <taxon>Neoptera</taxon>
        <taxon>Paraneoptera</taxon>
        <taxon>Hemiptera</taxon>
        <taxon>Auchenorrhyncha</taxon>
        <taxon>Membracoidea</taxon>
        <taxon>Cicadellidae</taxon>
        <taxon>Cicadellinae</taxon>
        <taxon>Proconiini</taxon>
        <taxon>Cuerna</taxon>
    </lineage>
</organism>
<dbReference type="Pfam" id="PF15243">
    <property type="entry name" value="ANAPC15"/>
    <property type="match status" value="1"/>
</dbReference>
<evidence type="ECO:0000313" key="7">
    <source>
        <dbReference type="EMBL" id="JAS48592.1"/>
    </source>
</evidence>
<feature type="compositionally biased region" description="Acidic residues" evidence="6">
    <location>
        <begin position="62"/>
        <end position="94"/>
    </location>
</feature>
<dbReference type="GO" id="GO:0005680">
    <property type="term" value="C:anaphase-promoting complex"/>
    <property type="evidence" value="ECO:0007669"/>
    <property type="project" value="InterPro"/>
</dbReference>
<sequence length="112" mass="12800">MSIPLFPSLTPKIVDPLWFSIDKPRNDESELVQQEQEHQSWLNSIGQRDCDLAPIGKTASESQDEEEEDEEEDDNDDDESDTHDEEDEDVDMELSYEVSDNRQMAPPADSSV</sequence>
<dbReference type="AlphaFoldDB" id="A0A1B6FEF2"/>
<keyword evidence="5" id="KW-0131">Cell cycle</keyword>